<evidence type="ECO:0000256" key="2">
    <source>
        <dbReference type="ARBA" id="ARBA00004496"/>
    </source>
</evidence>
<comment type="catalytic activity">
    <reaction evidence="17">
        <text>DNA(n) + a 2'-deoxyribonucleoside 5'-triphosphate = DNA(n+1) + diphosphate</text>
        <dbReference type="Rhea" id="RHEA:22508"/>
        <dbReference type="Rhea" id="RHEA-COMP:17339"/>
        <dbReference type="Rhea" id="RHEA-COMP:17340"/>
        <dbReference type="ChEBI" id="CHEBI:33019"/>
        <dbReference type="ChEBI" id="CHEBI:61560"/>
        <dbReference type="ChEBI" id="CHEBI:173112"/>
        <dbReference type="EC" id="2.7.7.7"/>
    </reaction>
</comment>
<keyword evidence="9" id="KW-0235">DNA replication</keyword>
<evidence type="ECO:0000256" key="3">
    <source>
        <dbReference type="ARBA" id="ARBA00010945"/>
    </source>
</evidence>
<dbReference type="Gene3D" id="3.30.1490.100">
    <property type="entry name" value="DNA polymerase, Y-family, little finger domain"/>
    <property type="match status" value="1"/>
</dbReference>
<evidence type="ECO:0000256" key="11">
    <source>
        <dbReference type="ARBA" id="ARBA00022763"/>
    </source>
</evidence>
<evidence type="ECO:0000313" key="19">
    <source>
        <dbReference type="EMBL" id="WOC11641.1"/>
    </source>
</evidence>
<proteinExistence type="inferred from homology"/>
<evidence type="ECO:0000256" key="16">
    <source>
        <dbReference type="ARBA" id="ARBA00025589"/>
    </source>
</evidence>
<protein>
    <recommendedName>
        <fullName evidence="4">DNA-directed DNA polymerase</fullName>
        <ecNumber evidence="4">2.7.7.7</ecNumber>
    </recommendedName>
</protein>
<dbReference type="GO" id="GO:0009432">
    <property type="term" value="P:SOS response"/>
    <property type="evidence" value="ECO:0007669"/>
    <property type="project" value="TreeGrafter"/>
</dbReference>
<evidence type="ECO:0000256" key="10">
    <source>
        <dbReference type="ARBA" id="ARBA00022723"/>
    </source>
</evidence>
<evidence type="ECO:0000256" key="5">
    <source>
        <dbReference type="ARBA" id="ARBA00022457"/>
    </source>
</evidence>
<evidence type="ECO:0000256" key="15">
    <source>
        <dbReference type="ARBA" id="ARBA00023204"/>
    </source>
</evidence>
<dbReference type="InterPro" id="IPR001126">
    <property type="entry name" value="UmuC"/>
</dbReference>
<dbReference type="NCBIfam" id="NF002883">
    <property type="entry name" value="PRK03352.1"/>
    <property type="match status" value="1"/>
</dbReference>
<reference evidence="19" key="1">
    <citation type="submission" date="2023-06" db="EMBL/GenBank/DDBJ databases">
        <title>Gordonia sp. nov. and Pseudochrobactrum sp. nov., two species isolated from the burying beetle Nicrophorus vespilloides.</title>
        <authorList>
            <person name="Poehlein A."/>
            <person name="Guzman J."/>
            <person name="Daniel R."/>
            <person name="Vilcinskas A."/>
        </authorList>
    </citation>
    <scope>NUCLEOTIDE SEQUENCE</scope>
    <source>
        <strain evidence="19">MP11Mi</strain>
    </source>
</reference>
<keyword evidence="11" id="KW-0227">DNA damage</keyword>
<dbReference type="Gene3D" id="3.30.70.270">
    <property type="match status" value="1"/>
</dbReference>
<sequence length="385" mass="42548">MRATAFYSGVVAERVDRVQQQPPTRFRWLLHIDVDQFQVAAERLRRRDLIGVRVIVGGDGDPSRPRQVVTCASYEARGDGVRAGLPLPAARRKSPDAVFLPLDMAYYADVSERVMDVVRGQGDPVEVWGFDEAYLGVEPRDGDPVLDAAEVVAFADRLRVAVLDETGLECCLGVSDNKQRAKMAAGFAKAAVRAPDASPADRTFVLDDENWPELMGPRPCRDLWSVGPRTAARLADHGVDTVDQLQAASLADLIAMFGPSQGNWLYVLCRGGGDDAIATEPWIAKSHSRSRTYPTDLTGRDEVRVAATDLTREVLTQAVAEQRTPFRVGLTVRTSSFHTRTKMRKLDAPTVEFDEIIPVVNRLVDAFELDRPVRLLAVRLELEDV</sequence>
<dbReference type="InterPro" id="IPR022880">
    <property type="entry name" value="DNApol_IV"/>
</dbReference>
<dbReference type="EMBL" id="CP128986">
    <property type="protein sequence ID" value="WOC11641.1"/>
    <property type="molecule type" value="Genomic_DNA"/>
</dbReference>
<evidence type="ECO:0000259" key="18">
    <source>
        <dbReference type="PROSITE" id="PS50173"/>
    </source>
</evidence>
<evidence type="ECO:0000256" key="14">
    <source>
        <dbReference type="ARBA" id="ARBA00023125"/>
    </source>
</evidence>
<dbReference type="InterPro" id="IPR036775">
    <property type="entry name" value="DNA_pol_Y-fam_lit_finger_sf"/>
</dbReference>
<evidence type="ECO:0000256" key="8">
    <source>
        <dbReference type="ARBA" id="ARBA00022695"/>
    </source>
</evidence>
<dbReference type="CDD" id="cd03586">
    <property type="entry name" value="PolY_Pol_IV_kappa"/>
    <property type="match status" value="1"/>
</dbReference>
<dbReference type="GO" id="GO:0003684">
    <property type="term" value="F:damaged DNA binding"/>
    <property type="evidence" value="ECO:0007669"/>
    <property type="project" value="InterPro"/>
</dbReference>
<dbReference type="PANTHER" id="PTHR11076">
    <property type="entry name" value="DNA REPAIR POLYMERASE UMUC / TRANSFERASE FAMILY MEMBER"/>
    <property type="match status" value="1"/>
</dbReference>
<accession>A0AA97CV49</accession>
<dbReference type="SUPFAM" id="SSF100879">
    <property type="entry name" value="Lesion bypass DNA polymerase (Y-family), little finger domain"/>
    <property type="match status" value="1"/>
</dbReference>
<dbReference type="Pfam" id="PF00817">
    <property type="entry name" value="IMS"/>
    <property type="match status" value="1"/>
</dbReference>
<organism evidence="19">
    <name type="scientific">Gordonia sp. MP11Mi</name>
    <dbReference type="NCBI Taxonomy" id="3022769"/>
    <lineage>
        <taxon>Bacteria</taxon>
        <taxon>Bacillati</taxon>
        <taxon>Actinomycetota</taxon>
        <taxon>Actinomycetes</taxon>
        <taxon>Mycobacteriales</taxon>
        <taxon>Gordoniaceae</taxon>
        <taxon>Gordonia</taxon>
    </lineage>
</organism>
<comment type="function">
    <text evidence="16">Poorly processive, error-prone DNA polymerase involved in untargeted mutagenesis. Copies undamaged DNA at stalled replication forks, which arise in vivo from mismatched or misaligned primer ends. These misaligned primers can be extended by PolIV. Exhibits no 3'-5' exonuclease (proofreading) activity. May be involved in translesional synthesis, in conjunction with the beta clamp from PolIII.</text>
</comment>
<dbReference type="PANTHER" id="PTHR11076:SF33">
    <property type="entry name" value="DNA POLYMERASE KAPPA"/>
    <property type="match status" value="1"/>
</dbReference>
<keyword evidence="6" id="KW-0963">Cytoplasm</keyword>
<comment type="cofactor">
    <cofactor evidence="1">
        <name>Mg(2+)</name>
        <dbReference type="ChEBI" id="CHEBI:18420"/>
    </cofactor>
</comment>
<feature type="domain" description="UmuC" evidence="18">
    <location>
        <begin position="29"/>
        <end position="227"/>
    </location>
</feature>
<evidence type="ECO:0000256" key="12">
    <source>
        <dbReference type="ARBA" id="ARBA00022842"/>
    </source>
</evidence>
<keyword evidence="15" id="KW-0234">DNA repair</keyword>
<keyword evidence="13" id="KW-0239">DNA-directed DNA polymerase</keyword>
<dbReference type="InterPro" id="IPR050116">
    <property type="entry name" value="DNA_polymerase-Y"/>
</dbReference>
<keyword evidence="10" id="KW-0479">Metal-binding</keyword>
<dbReference type="GO" id="GO:0006260">
    <property type="term" value="P:DNA replication"/>
    <property type="evidence" value="ECO:0007669"/>
    <property type="project" value="UniProtKB-KW"/>
</dbReference>
<comment type="subcellular location">
    <subcellularLocation>
        <location evidence="2">Cytoplasm</location>
    </subcellularLocation>
</comment>
<dbReference type="AlphaFoldDB" id="A0AA97CV49"/>
<dbReference type="GO" id="GO:0006281">
    <property type="term" value="P:DNA repair"/>
    <property type="evidence" value="ECO:0007669"/>
    <property type="project" value="UniProtKB-KW"/>
</dbReference>
<evidence type="ECO:0000256" key="13">
    <source>
        <dbReference type="ARBA" id="ARBA00022932"/>
    </source>
</evidence>
<dbReference type="GO" id="GO:0042276">
    <property type="term" value="P:error-prone translesion synthesis"/>
    <property type="evidence" value="ECO:0007669"/>
    <property type="project" value="TreeGrafter"/>
</dbReference>
<evidence type="ECO:0000256" key="1">
    <source>
        <dbReference type="ARBA" id="ARBA00001946"/>
    </source>
</evidence>
<dbReference type="InterPro" id="IPR053848">
    <property type="entry name" value="IMS_HHH_1"/>
</dbReference>
<dbReference type="Pfam" id="PF21999">
    <property type="entry name" value="IMS_HHH_1"/>
    <property type="match status" value="1"/>
</dbReference>
<keyword evidence="12" id="KW-0460">Magnesium</keyword>
<dbReference type="Gene3D" id="3.40.1170.60">
    <property type="match status" value="1"/>
</dbReference>
<dbReference type="GO" id="GO:0005829">
    <property type="term" value="C:cytosol"/>
    <property type="evidence" value="ECO:0007669"/>
    <property type="project" value="TreeGrafter"/>
</dbReference>
<dbReference type="Gene3D" id="1.10.150.20">
    <property type="entry name" value="5' to 3' exonuclease, C-terminal subdomain"/>
    <property type="match status" value="1"/>
</dbReference>
<dbReference type="InterPro" id="IPR043128">
    <property type="entry name" value="Rev_trsase/Diguanyl_cyclase"/>
</dbReference>
<comment type="similarity">
    <text evidence="3">Belongs to the DNA polymerase type-Y family.</text>
</comment>
<keyword evidence="7 19" id="KW-0808">Transferase</keyword>
<dbReference type="InterPro" id="IPR017961">
    <property type="entry name" value="DNA_pol_Y-fam_little_finger"/>
</dbReference>
<evidence type="ECO:0000256" key="7">
    <source>
        <dbReference type="ARBA" id="ARBA00022679"/>
    </source>
</evidence>
<keyword evidence="14" id="KW-0238">DNA-binding</keyword>
<keyword evidence="8 19" id="KW-0548">Nucleotidyltransferase</keyword>
<dbReference type="SUPFAM" id="SSF56672">
    <property type="entry name" value="DNA/RNA polymerases"/>
    <property type="match status" value="1"/>
</dbReference>
<gene>
    <name evidence="19" type="primary">dinB1_1</name>
    <name evidence="19" type="ORF">MP11Mi_07140</name>
</gene>
<dbReference type="PROSITE" id="PS50173">
    <property type="entry name" value="UMUC"/>
    <property type="match status" value="1"/>
</dbReference>
<dbReference type="GO" id="GO:0003887">
    <property type="term" value="F:DNA-directed DNA polymerase activity"/>
    <property type="evidence" value="ECO:0007669"/>
    <property type="project" value="UniProtKB-KW"/>
</dbReference>
<evidence type="ECO:0000256" key="4">
    <source>
        <dbReference type="ARBA" id="ARBA00012417"/>
    </source>
</evidence>
<keyword evidence="5" id="KW-0515">Mutator protein</keyword>
<dbReference type="GO" id="GO:0046872">
    <property type="term" value="F:metal ion binding"/>
    <property type="evidence" value="ECO:0007669"/>
    <property type="project" value="UniProtKB-KW"/>
</dbReference>
<dbReference type="InterPro" id="IPR043502">
    <property type="entry name" value="DNA/RNA_pol_sf"/>
</dbReference>
<evidence type="ECO:0000256" key="6">
    <source>
        <dbReference type="ARBA" id="ARBA00022490"/>
    </source>
</evidence>
<dbReference type="Pfam" id="PF11799">
    <property type="entry name" value="IMS_C"/>
    <property type="match status" value="1"/>
</dbReference>
<name>A0AA97CV49_9ACTN</name>
<evidence type="ECO:0000256" key="9">
    <source>
        <dbReference type="ARBA" id="ARBA00022705"/>
    </source>
</evidence>
<dbReference type="EC" id="2.7.7.7" evidence="4"/>
<evidence type="ECO:0000256" key="17">
    <source>
        <dbReference type="ARBA" id="ARBA00049244"/>
    </source>
</evidence>